<dbReference type="KEGG" id="kna:B0W47_17750"/>
<accession>A0A9N7CXB2</accession>
<keyword evidence="5" id="KW-1185">Reference proteome</keyword>
<geneLocation type="plasmid" evidence="2">
    <name>pKNA06</name>
</geneLocation>
<organism evidence="2 4">
    <name type="scientific">Komagataeibacter nataicola</name>
    <dbReference type="NCBI Taxonomy" id="265960"/>
    <lineage>
        <taxon>Bacteria</taxon>
        <taxon>Pseudomonadati</taxon>
        <taxon>Pseudomonadota</taxon>
        <taxon>Alphaproteobacteria</taxon>
        <taxon>Acetobacterales</taxon>
        <taxon>Acetobacteraceae</taxon>
        <taxon>Komagataeibacter</taxon>
    </lineage>
</organism>
<dbReference type="AlphaFoldDB" id="A0A9N7CXB2"/>
<dbReference type="Proteomes" id="UP000189683">
    <property type="component" value="Plasmid pKNA06"/>
</dbReference>
<dbReference type="Proteomes" id="UP000247512">
    <property type="component" value="Unassembled WGS sequence"/>
</dbReference>
<keyword evidence="2" id="KW-0614">Plasmid</keyword>
<sequence>MNLVFNMPPKTDADRLKLLAFQIEKHAELCNGAGVIITCLSEKMAQLGEVQADWIIPALRVVDDAVGKSASWLVERAESAVEGTK</sequence>
<proteinExistence type="predicted"/>
<dbReference type="EMBL" id="CP019881">
    <property type="protein sequence ID" value="AQU89410.1"/>
    <property type="molecule type" value="Genomic_DNA"/>
</dbReference>
<evidence type="ECO:0000313" key="5">
    <source>
        <dbReference type="Proteomes" id="UP000247512"/>
    </source>
</evidence>
<dbReference type="EMBL" id="NIRT01000053">
    <property type="protein sequence ID" value="PYD64959.1"/>
    <property type="molecule type" value="Genomic_DNA"/>
</dbReference>
<name>A0A9N7CXB2_9PROT</name>
<dbReference type="KEGG" id="kna:B0W47_17845"/>
<reference evidence="3 5" key="2">
    <citation type="submission" date="2017-06" db="EMBL/GenBank/DDBJ databases">
        <title>A draft genome sequence of Komagataeibacter nataicola LMG 1536.</title>
        <authorList>
            <person name="Skraban J."/>
            <person name="Cleenwerck I."/>
            <person name="Vandamme P."/>
            <person name="Trcek J."/>
        </authorList>
    </citation>
    <scope>NUCLEOTIDE SEQUENCE [LARGE SCALE GENOMIC DNA]</scope>
    <source>
        <strain evidence="3 5">LMG 1536</strain>
    </source>
</reference>
<evidence type="ECO:0000313" key="3">
    <source>
        <dbReference type="EMBL" id="PYD64959.1"/>
    </source>
</evidence>
<reference evidence="2 4" key="1">
    <citation type="submission" date="2017-02" db="EMBL/GenBank/DDBJ databases">
        <title>zhang.</title>
        <authorList>
            <person name="Zhang H."/>
        </authorList>
    </citation>
    <scope>NUCLEOTIDE SEQUENCE [LARGE SCALE GENOMIC DNA]</scope>
    <source>
        <strain evidence="2 4">RZS01</strain>
        <plasmid evidence="2">pKNA06</plasmid>
        <plasmid evidence="4">pkna06</plasmid>
    </source>
</reference>
<evidence type="ECO:0000313" key="1">
    <source>
        <dbReference type="EMBL" id="AQU89395.1"/>
    </source>
</evidence>
<dbReference type="OrthoDB" id="9947563at2"/>
<protein>
    <submittedName>
        <fullName evidence="2">Uncharacterized protein</fullName>
    </submittedName>
</protein>
<gene>
    <name evidence="1" type="ORF">B0W47_17750</name>
    <name evidence="2" type="ORF">B0W47_17845</name>
    <name evidence="3" type="ORF">CDI09_16325</name>
</gene>
<dbReference type="RefSeq" id="WP_078528718.1">
    <property type="nucleotide sequence ID" value="NZ_CP019881.1"/>
</dbReference>
<geneLocation type="plasmid" evidence="4">
    <name>pkna06</name>
</geneLocation>
<evidence type="ECO:0000313" key="4">
    <source>
        <dbReference type="Proteomes" id="UP000189683"/>
    </source>
</evidence>
<evidence type="ECO:0000313" key="2">
    <source>
        <dbReference type="EMBL" id="AQU89410.1"/>
    </source>
</evidence>
<dbReference type="EMBL" id="CP019881">
    <property type="protein sequence ID" value="AQU89395.1"/>
    <property type="molecule type" value="Genomic_DNA"/>
</dbReference>